<accession>A0A1K1VWS6</accession>
<gene>
    <name evidence="1" type="ORF">SAMN02745752_01092</name>
</gene>
<dbReference type="Pfam" id="PF10994">
    <property type="entry name" value="DUF2817"/>
    <property type="match status" value="1"/>
</dbReference>
<dbReference type="SUPFAM" id="SSF53187">
    <property type="entry name" value="Zn-dependent exopeptidases"/>
    <property type="match status" value="1"/>
</dbReference>
<organism evidence="1 2">
    <name type="scientific">Marinospirillum alkaliphilum DSM 21637</name>
    <dbReference type="NCBI Taxonomy" id="1122209"/>
    <lineage>
        <taxon>Bacteria</taxon>
        <taxon>Pseudomonadati</taxon>
        <taxon>Pseudomonadota</taxon>
        <taxon>Gammaproteobacteria</taxon>
        <taxon>Oceanospirillales</taxon>
        <taxon>Oceanospirillaceae</taxon>
        <taxon>Marinospirillum</taxon>
    </lineage>
</organism>
<dbReference type="CDD" id="cd06233">
    <property type="entry name" value="M14-like"/>
    <property type="match status" value="1"/>
</dbReference>
<dbReference type="AlphaFoldDB" id="A0A1K1VWS6"/>
<evidence type="ECO:0000313" key="2">
    <source>
        <dbReference type="Proteomes" id="UP000182350"/>
    </source>
</evidence>
<protein>
    <recommendedName>
        <fullName evidence="3">Zinc carboxypeptidase</fullName>
    </recommendedName>
</protein>
<dbReference type="OrthoDB" id="4014363at2"/>
<reference evidence="1 2" key="1">
    <citation type="submission" date="2016-11" db="EMBL/GenBank/DDBJ databases">
        <authorList>
            <person name="Jaros S."/>
            <person name="Januszkiewicz K."/>
            <person name="Wedrychowicz H."/>
        </authorList>
    </citation>
    <scope>NUCLEOTIDE SEQUENCE [LARGE SCALE GENOMIC DNA]</scope>
    <source>
        <strain evidence="1 2">DSM 21637</strain>
    </source>
</reference>
<dbReference type="InterPro" id="IPR021259">
    <property type="entry name" value="DUF2817"/>
</dbReference>
<dbReference type="STRING" id="1122209.SAMN02745752_01092"/>
<keyword evidence="2" id="KW-1185">Reference proteome</keyword>
<evidence type="ECO:0008006" key="3">
    <source>
        <dbReference type="Google" id="ProtNLM"/>
    </source>
</evidence>
<name>A0A1K1VWS6_9GAMM</name>
<dbReference type="Gene3D" id="3.40.630.10">
    <property type="entry name" value="Zn peptidases"/>
    <property type="match status" value="1"/>
</dbReference>
<dbReference type="EMBL" id="FPJW01000003">
    <property type="protein sequence ID" value="SFX29108.1"/>
    <property type="molecule type" value="Genomic_DNA"/>
</dbReference>
<evidence type="ECO:0000313" key="1">
    <source>
        <dbReference type="EMBL" id="SFX29108.1"/>
    </source>
</evidence>
<proteinExistence type="predicted"/>
<sequence>MSGFFQSSYQQARTAFLRAVQADSRVQWKKALLHPLHGAEAEPLALDAVWLGRMDARRLLVLQSATHGIEGFAGSAVQVAVLHQALTLPEDTALLLLHAMNPWGFSHRRRVDEAGIDLNRNFVDFSQPPENTGYKELADALIPAHWTLEALATADQRLADFREVYGEQIYEEAVSGGQYTHPRGLFYGGRAPGWSRLQLQHLAEELRLAERDAVAIIDVHTGLGEWSVGEIICDHPPRSIGVEWARAWYGDAVTEPFLGTSSSVPKWGLIDFFWHQLLPDRCSFVTLEYGTGSTEQLFNVLRADHWLATQAVGQVDAALKNRIQAELLEHFCPAATDWRQAVVQQGLLRVRQALEGLSKV</sequence>
<dbReference type="RefSeq" id="WP_072325346.1">
    <property type="nucleotide sequence ID" value="NZ_FPJW01000003.1"/>
</dbReference>
<dbReference type="Proteomes" id="UP000182350">
    <property type="component" value="Unassembled WGS sequence"/>
</dbReference>